<evidence type="ECO:0000256" key="4">
    <source>
        <dbReference type="ARBA" id="ARBA00022448"/>
    </source>
</evidence>
<dbReference type="OrthoDB" id="21072at2759"/>
<evidence type="ECO:0000313" key="10">
    <source>
        <dbReference type="Proteomes" id="UP000095023"/>
    </source>
</evidence>
<evidence type="ECO:0000256" key="2">
    <source>
        <dbReference type="ARBA" id="ARBA00010082"/>
    </source>
</evidence>
<dbReference type="PANTHER" id="PTHR40012">
    <property type="entry name" value="AUTOPHAGY-RELATED PROTEIN 29"/>
    <property type="match status" value="1"/>
</dbReference>
<evidence type="ECO:0000256" key="5">
    <source>
        <dbReference type="ARBA" id="ARBA00022927"/>
    </source>
</evidence>
<evidence type="ECO:0000256" key="7">
    <source>
        <dbReference type="SAM" id="MobiDB-lite"/>
    </source>
</evidence>
<proteinExistence type="inferred from homology"/>
<dbReference type="Pfam" id="PF18388">
    <property type="entry name" value="ATG29_N"/>
    <property type="match status" value="1"/>
</dbReference>
<dbReference type="GO" id="GO:0000045">
    <property type="term" value="P:autophagosome assembly"/>
    <property type="evidence" value="ECO:0007669"/>
    <property type="project" value="InterPro"/>
</dbReference>
<feature type="domain" description="Atg29 N-terminal" evidence="8">
    <location>
        <begin position="7"/>
        <end position="61"/>
    </location>
</feature>
<dbReference type="Proteomes" id="UP000095023">
    <property type="component" value="Unassembled WGS sequence"/>
</dbReference>
<evidence type="ECO:0000256" key="1">
    <source>
        <dbReference type="ARBA" id="ARBA00004329"/>
    </source>
</evidence>
<dbReference type="PANTHER" id="PTHR40012:SF1">
    <property type="entry name" value="AUTOPHAGY-RELATED PROTEIN 29"/>
    <property type="match status" value="1"/>
</dbReference>
<comment type="similarity">
    <text evidence="2">Belongs to the ATG29 family.</text>
</comment>
<sequence length="229" mass="25224">MGSEDQFTVYIRVHGRRGDFVDPQPVDWDDTKQAKLWRILSGTDGSTGSLDWTGLARSLNVPLDFLLQQSSWLYQRQLRNVQEQIRQLHMSSRTSDSPRPEPQPSQAGPAIHLSPPDPDTMSRTSVQHASPERFSASPQSHTLNVPAPSSLSPPAKSVNDDDDEIAFLPLENATQSPAQVAASGESSFSDISETSVSQVALEEAYLSDVRRGISSRMSNVSAILKSRYF</sequence>
<keyword evidence="6" id="KW-0072">Autophagy</keyword>
<keyword evidence="4" id="KW-0813">Transport</keyword>
<organism evidence="9 10">
    <name type="scientific">Tortispora caseinolytica NRRL Y-17796</name>
    <dbReference type="NCBI Taxonomy" id="767744"/>
    <lineage>
        <taxon>Eukaryota</taxon>
        <taxon>Fungi</taxon>
        <taxon>Dikarya</taxon>
        <taxon>Ascomycota</taxon>
        <taxon>Saccharomycotina</taxon>
        <taxon>Trigonopsidomycetes</taxon>
        <taxon>Trigonopsidales</taxon>
        <taxon>Trigonopsidaceae</taxon>
        <taxon>Tortispora</taxon>
    </lineage>
</organism>
<dbReference type="Gene3D" id="1.10.10.2570">
    <property type="match status" value="1"/>
</dbReference>
<feature type="compositionally biased region" description="Low complexity" evidence="7">
    <location>
        <begin position="146"/>
        <end position="157"/>
    </location>
</feature>
<keyword evidence="10" id="KW-1185">Reference proteome</keyword>
<comment type="subcellular location">
    <subcellularLocation>
        <location evidence="1">Preautophagosomal structure</location>
    </subcellularLocation>
</comment>
<dbReference type="InterPro" id="IPR039362">
    <property type="entry name" value="ATG29_sf"/>
</dbReference>
<keyword evidence="5" id="KW-0653">Protein transport</keyword>
<evidence type="ECO:0000256" key="3">
    <source>
        <dbReference type="ARBA" id="ARBA00013784"/>
    </source>
</evidence>
<dbReference type="EMBL" id="KV453841">
    <property type="protein sequence ID" value="ODV92216.1"/>
    <property type="molecule type" value="Genomic_DNA"/>
</dbReference>
<gene>
    <name evidence="9" type="ORF">CANCADRAFT_147545</name>
</gene>
<protein>
    <recommendedName>
        <fullName evidence="3">Autophagy-related protein 29</fullName>
    </recommendedName>
</protein>
<accession>A0A1E4TKD4</accession>
<evidence type="ECO:0000259" key="8">
    <source>
        <dbReference type="Pfam" id="PF18388"/>
    </source>
</evidence>
<dbReference type="InterPro" id="IPR040666">
    <property type="entry name" value="Atg29_N"/>
</dbReference>
<evidence type="ECO:0000256" key="6">
    <source>
        <dbReference type="ARBA" id="ARBA00023006"/>
    </source>
</evidence>
<dbReference type="GO" id="GO:0015031">
    <property type="term" value="P:protein transport"/>
    <property type="evidence" value="ECO:0007669"/>
    <property type="project" value="UniProtKB-KW"/>
</dbReference>
<reference evidence="10" key="1">
    <citation type="submission" date="2016-02" db="EMBL/GenBank/DDBJ databases">
        <title>Comparative genomics of biotechnologically important yeasts.</title>
        <authorList>
            <consortium name="DOE Joint Genome Institute"/>
            <person name="Riley R."/>
            <person name="Haridas S."/>
            <person name="Wolfe K.H."/>
            <person name="Lopes M.R."/>
            <person name="Hittinger C.T."/>
            <person name="Goker M."/>
            <person name="Salamov A."/>
            <person name="Wisecaver J."/>
            <person name="Long T.M."/>
            <person name="Aerts A.L."/>
            <person name="Barry K."/>
            <person name="Choi C."/>
            <person name="Clum A."/>
            <person name="Coughlan A.Y."/>
            <person name="Deshpande S."/>
            <person name="Douglass A.P."/>
            <person name="Hanson S.J."/>
            <person name="Klenk H.-P."/>
            <person name="Labutti K."/>
            <person name="Lapidus A."/>
            <person name="Lindquist E."/>
            <person name="Lipzen A."/>
            <person name="Meier-Kolthoff J.P."/>
            <person name="Ohm R.A."/>
            <person name="Otillar R.P."/>
            <person name="Pangilinan J."/>
            <person name="Peng Y."/>
            <person name="Rokas A."/>
            <person name="Rosa C.A."/>
            <person name="Scheuner C."/>
            <person name="Sibirny A.A."/>
            <person name="Slot J.C."/>
            <person name="Stielow J.B."/>
            <person name="Sun H."/>
            <person name="Kurtzman C.P."/>
            <person name="Blackwell M."/>
            <person name="Jeffries T.W."/>
            <person name="Grigoriev I.V."/>
        </authorList>
    </citation>
    <scope>NUCLEOTIDE SEQUENCE [LARGE SCALE GENOMIC DNA]</scope>
    <source>
        <strain evidence="10">NRRL Y-17796</strain>
    </source>
</reference>
<evidence type="ECO:0000313" key="9">
    <source>
        <dbReference type="EMBL" id="ODV92216.1"/>
    </source>
</evidence>
<dbReference type="InterPro" id="IPR039113">
    <property type="entry name" value="ATG29"/>
</dbReference>
<dbReference type="GO" id="GO:0000407">
    <property type="term" value="C:phagophore assembly site"/>
    <property type="evidence" value="ECO:0007669"/>
    <property type="project" value="UniProtKB-SubCell"/>
</dbReference>
<feature type="region of interest" description="Disordered" evidence="7">
    <location>
        <begin position="88"/>
        <end position="161"/>
    </location>
</feature>
<feature type="compositionally biased region" description="Polar residues" evidence="7">
    <location>
        <begin position="88"/>
        <end position="97"/>
    </location>
</feature>
<dbReference type="AlphaFoldDB" id="A0A1E4TKD4"/>
<name>A0A1E4TKD4_9ASCO</name>